<comment type="subcellular location">
    <subcellularLocation>
        <location evidence="1 13">Cytoplasm</location>
    </subcellularLocation>
</comment>
<dbReference type="PANTHER" id="PTHR42995:SF5">
    <property type="entry name" value="ACETYL-COENZYME A CARBOXYLASE CARBOXYL TRANSFERASE SUBUNIT BETA, CHLOROPLASTIC"/>
    <property type="match status" value="1"/>
</dbReference>
<evidence type="ECO:0000256" key="2">
    <source>
        <dbReference type="ARBA" id="ARBA00022516"/>
    </source>
</evidence>
<comment type="pathway">
    <text evidence="13">Lipid metabolism; malonyl-CoA biosynthesis; malonyl-CoA from acetyl-CoA: step 1/1.</text>
</comment>
<keyword evidence="2 13" id="KW-0444">Lipid biosynthesis</keyword>
<dbReference type="InterPro" id="IPR029045">
    <property type="entry name" value="ClpP/crotonase-like_dom_sf"/>
</dbReference>
<organism evidence="16 17">
    <name type="scientific">Saltatorellus ferox</name>
    <dbReference type="NCBI Taxonomy" id="2528018"/>
    <lineage>
        <taxon>Bacteria</taxon>
        <taxon>Pseudomonadati</taxon>
        <taxon>Planctomycetota</taxon>
        <taxon>Planctomycetia</taxon>
        <taxon>Planctomycetia incertae sedis</taxon>
        <taxon>Saltatorellus</taxon>
    </lineage>
</organism>
<dbReference type="EMBL" id="CP036434">
    <property type="protein sequence ID" value="QDV07457.1"/>
    <property type="molecule type" value="Genomic_DNA"/>
</dbReference>
<dbReference type="GO" id="GO:0005524">
    <property type="term" value="F:ATP binding"/>
    <property type="evidence" value="ECO:0007669"/>
    <property type="project" value="UniProtKB-KW"/>
</dbReference>
<dbReference type="GO" id="GO:2001295">
    <property type="term" value="P:malonyl-CoA biosynthetic process"/>
    <property type="evidence" value="ECO:0007669"/>
    <property type="project" value="UniProtKB-UniRule"/>
</dbReference>
<dbReference type="GO" id="GO:0016743">
    <property type="term" value="F:carboxyl- or carbamoyltransferase activity"/>
    <property type="evidence" value="ECO:0007669"/>
    <property type="project" value="UniProtKB-UniRule"/>
</dbReference>
<dbReference type="AlphaFoldDB" id="A0A518ETN0"/>
<keyword evidence="5 13" id="KW-0547">Nucleotide-binding</keyword>
<evidence type="ECO:0000313" key="16">
    <source>
        <dbReference type="EMBL" id="QDV07457.1"/>
    </source>
</evidence>
<dbReference type="GO" id="GO:0009317">
    <property type="term" value="C:acetyl-CoA carboxylase complex"/>
    <property type="evidence" value="ECO:0007669"/>
    <property type="project" value="InterPro"/>
</dbReference>
<reference evidence="16 17" key="1">
    <citation type="submission" date="2019-02" db="EMBL/GenBank/DDBJ databases">
        <title>Deep-cultivation of Planctomycetes and their phenomic and genomic characterization uncovers novel biology.</title>
        <authorList>
            <person name="Wiegand S."/>
            <person name="Jogler M."/>
            <person name="Boedeker C."/>
            <person name="Pinto D."/>
            <person name="Vollmers J."/>
            <person name="Rivas-Marin E."/>
            <person name="Kohn T."/>
            <person name="Peeters S.H."/>
            <person name="Heuer A."/>
            <person name="Rast P."/>
            <person name="Oberbeckmann S."/>
            <person name="Bunk B."/>
            <person name="Jeske O."/>
            <person name="Meyerdierks A."/>
            <person name="Storesund J.E."/>
            <person name="Kallscheuer N."/>
            <person name="Luecker S."/>
            <person name="Lage O.M."/>
            <person name="Pohl T."/>
            <person name="Merkel B.J."/>
            <person name="Hornburger P."/>
            <person name="Mueller R.-W."/>
            <person name="Bruemmer F."/>
            <person name="Labrenz M."/>
            <person name="Spormann A.M."/>
            <person name="Op den Camp H."/>
            <person name="Overmann J."/>
            <person name="Amann R."/>
            <person name="Jetten M.S.M."/>
            <person name="Mascher T."/>
            <person name="Medema M.H."/>
            <person name="Devos D.P."/>
            <person name="Kaster A.-K."/>
            <person name="Ovreas L."/>
            <person name="Rohde M."/>
            <person name="Galperin M.Y."/>
            <person name="Jogler C."/>
        </authorList>
    </citation>
    <scope>NUCLEOTIDE SEQUENCE [LARGE SCALE GENOMIC DNA]</scope>
    <source>
        <strain evidence="16 17">Poly30</strain>
    </source>
</reference>
<dbReference type="GO" id="GO:0006633">
    <property type="term" value="P:fatty acid biosynthetic process"/>
    <property type="evidence" value="ECO:0007669"/>
    <property type="project" value="UniProtKB-KW"/>
</dbReference>
<keyword evidence="9 13" id="KW-0067">ATP-binding</keyword>
<keyword evidence="16" id="KW-0436">Ligase</keyword>
<evidence type="ECO:0000256" key="6">
    <source>
        <dbReference type="ARBA" id="ARBA00022771"/>
    </source>
</evidence>
<feature type="binding site" evidence="13">
    <location>
        <position position="44"/>
    </location>
    <ligand>
        <name>Zn(2+)</name>
        <dbReference type="ChEBI" id="CHEBI:29105"/>
    </ligand>
</feature>
<evidence type="ECO:0000256" key="3">
    <source>
        <dbReference type="ARBA" id="ARBA00022679"/>
    </source>
</evidence>
<comment type="cofactor">
    <cofactor evidence="13">
        <name>Zn(2+)</name>
        <dbReference type="ChEBI" id="CHEBI:29105"/>
    </cofactor>
    <text evidence="13">Binds 1 zinc ion per subunit.</text>
</comment>
<dbReference type="Proteomes" id="UP000320390">
    <property type="component" value="Chromosome"/>
</dbReference>
<evidence type="ECO:0000256" key="14">
    <source>
        <dbReference type="SAM" id="MobiDB-lite"/>
    </source>
</evidence>
<dbReference type="PANTHER" id="PTHR42995">
    <property type="entry name" value="ACETYL-COENZYME A CARBOXYLASE CARBOXYL TRANSFERASE SUBUNIT BETA, CHLOROPLASTIC"/>
    <property type="match status" value="1"/>
</dbReference>
<protein>
    <recommendedName>
        <fullName evidence="13">Acetyl-coenzyme A carboxylase carboxyl transferase subunit beta</fullName>
        <shortName evidence="13">ACCase subunit beta</shortName>
        <shortName evidence="13">Acetyl-CoA carboxylase carboxyltransferase subunit beta</shortName>
        <ecNumber evidence="13">2.1.3.15</ecNumber>
    </recommendedName>
</protein>
<dbReference type="GO" id="GO:0003989">
    <property type="term" value="F:acetyl-CoA carboxylase activity"/>
    <property type="evidence" value="ECO:0007669"/>
    <property type="project" value="InterPro"/>
</dbReference>
<evidence type="ECO:0000256" key="11">
    <source>
        <dbReference type="ARBA" id="ARBA00023160"/>
    </source>
</evidence>
<dbReference type="PRINTS" id="PR01070">
    <property type="entry name" value="ACCCTRFRASEB"/>
</dbReference>
<evidence type="ECO:0000313" key="17">
    <source>
        <dbReference type="Proteomes" id="UP000320390"/>
    </source>
</evidence>
<keyword evidence="17" id="KW-1185">Reference proteome</keyword>
<evidence type="ECO:0000256" key="10">
    <source>
        <dbReference type="ARBA" id="ARBA00023098"/>
    </source>
</evidence>
<evidence type="ECO:0000256" key="7">
    <source>
        <dbReference type="ARBA" id="ARBA00022832"/>
    </source>
</evidence>
<dbReference type="Gene3D" id="3.90.226.10">
    <property type="entry name" value="2-enoyl-CoA Hydratase, Chain A, domain 1"/>
    <property type="match status" value="1"/>
</dbReference>
<evidence type="ECO:0000256" key="8">
    <source>
        <dbReference type="ARBA" id="ARBA00022833"/>
    </source>
</evidence>
<keyword evidence="7 13" id="KW-0276">Fatty acid metabolism</keyword>
<evidence type="ECO:0000256" key="4">
    <source>
        <dbReference type="ARBA" id="ARBA00022723"/>
    </source>
</evidence>
<keyword evidence="3 13" id="KW-0808">Transferase</keyword>
<dbReference type="GO" id="GO:0008270">
    <property type="term" value="F:zinc ion binding"/>
    <property type="evidence" value="ECO:0007669"/>
    <property type="project" value="UniProtKB-UniRule"/>
</dbReference>
<keyword evidence="4 13" id="KW-0479">Metal-binding</keyword>
<dbReference type="SUPFAM" id="SSF52096">
    <property type="entry name" value="ClpP/crotonase"/>
    <property type="match status" value="1"/>
</dbReference>
<keyword evidence="8 13" id="KW-0862">Zinc</keyword>
<dbReference type="InterPro" id="IPR041010">
    <property type="entry name" value="Znf-ACC"/>
</dbReference>
<feature type="compositionally biased region" description="Basic and acidic residues" evidence="14">
    <location>
        <begin position="14"/>
        <end position="24"/>
    </location>
</feature>
<feature type="zinc finger region" description="C4-type" evidence="13">
    <location>
        <begin position="44"/>
        <end position="66"/>
    </location>
</feature>
<feature type="region of interest" description="Disordered" evidence="14">
    <location>
        <begin position="1"/>
        <end position="24"/>
    </location>
</feature>
<accession>A0A518ETN0</accession>
<evidence type="ECO:0000256" key="1">
    <source>
        <dbReference type="ARBA" id="ARBA00004496"/>
    </source>
</evidence>
<feature type="binding site" evidence="13">
    <location>
        <position position="47"/>
    </location>
    <ligand>
        <name>Zn(2+)</name>
        <dbReference type="ChEBI" id="CHEBI:29105"/>
    </ligand>
</feature>
<dbReference type="NCBIfam" id="TIGR00515">
    <property type="entry name" value="accD"/>
    <property type="match status" value="1"/>
</dbReference>
<sequence>MSDISMAKENTSPDGKDGAAPKRGRLDRLRFRKKELPTGLWLKCEHCEATIYRKEVVEKSYTCPSCDFHFTMPGRDRVRHTLDAGSWEELFPDLTAMDRLHFVDSGPYGDKIERTVQRTGQNEALIAGRGEIHGRPVILGVMDFKFLGGSMGEVVGEKIALACDVARLEKRPLVLFTASGGARMHEGMLSLMQMAKTCSALSSLQEAGGFAICVLTHPTTGGVTASFAMVCDLTLAEPGALIGFAGPRVIASTIKQELPPGFQRSEFLLEKGQIDAIVSRDDMRETLANLIDYGTYAWDEIGTRRVTIPGMEVEPVASEEAAAAGVEAADRDADETTG</sequence>
<dbReference type="EC" id="2.1.3.15" evidence="13"/>
<comment type="function">
    <text evidence="12 13">Component of the acetyl coenzyme A carboxylase (ACC) complex. Biotin carboxylase (BC) catalyzes the carboxylation of biotin on its carrier protein (BCCP) and then the CO(2) group is transferred by the transcarboxylase to acetyl-CoA to form malonyl-CoA.</text>
</comment>
<keyword evidence="11 13" id="KW-0275">Fatty acid biosynthesis</keyword>
<comment type="similarity">
    <text evidence="13">Belongs to the AccD/PCCB family.</text>
</comment>
<dbReference type="InterPro" id="IPR034733">
    <property type="entry name" value="AcCoA_carboxyl_beta"/>
</dbReference>
<keyword evidence="6 13" id="KW-0863">Zinc-finger</keyword>
<feature type="region of interest" description="Disordered" evidence="14">
    <location>
        <begin position="319"/>
        <end position="338"/>
    </location>
</feature>
<evidence type="ECO:0000256" key="9">
    <source>
        <dbReference type="ARBA" id="ARBA00022840"/>
    </source>
</evidence>
<dbReference type="UniPathway" id="UPA00655">
    <property type="reaction ID" value="UER00711"/>
</dbReference>
<gene>
    <name evidence="13 16" type="primary">accD</name>
    <name evidence="16" type="ORF">Poly30_29820</name>
</gene>
<dbReference type="Pfam" id="PF01039">
    <property type="entry name" value="Carboxyl_trans"/>
    <property type="match status" value="1"/>
</dbReference>
<evidence type="ECO:0000256" key="12">
    <source>
        <dbReference type="ARBA" id="ARBA00025280"/>
    </source>
</evidence>
<feature type="binding site" evidence="13">
    <location>
        <position position="63"/>
    </location>
    <ligand>
        <name>Zn(2+)</name>
        <dbReference type="ChEBI" id="CHEBI:29105"/>
    </ligand>
</feature>
<dbReference type="InterPro" id="IPR000438">
    <property type="entry name" value="Acetyl_CoA_COase_Trfase_b_su"/>
</dbReference>
<name>A0A518ETN0_9BACT</name>
<evidence type="ECO:0000256" key="13">
    <source>
        <dbReference type="HAMAP-Rule" id="MF_01395"/>
    </source>
</evidence>
<comment type="subunit">
    <text evidence="13">Acetyl-CoA carboxylase is a heterohexamer composed of biotin carboxyl carrier protein (AccB), biotin carboxylase (AccC) and two subunits each of ACCase subunit alpha (AccA) and ACCase subunit beta (AccD).</text>
</comment>
<dbReference type="InterPro" id="IPR011762">
    <property type="entry name" value="COA_CT_N"/>
</dbReference>
<keyword evidence="13" id="KW-0963">Cytoplasm</keyword>
<evidence type="ECO:0000256" key="5">
    <source>
        <dbReference type="ARBA" id="ARBA00022741"/>
    </source>
</evidence>
<evidence type="ECO:0000259" key="15">
    <source>
        <dbReference type="PROSITE" id="PS50980"/>
    </source>
</evidence>
<dbReference type="HAMAP" id="MF_01395">
    <property type="entry name" value="AcetylCoA_CT_beta"/>
    <property type="match status" value="1"/>
</dbReference>
<dbReference type="PROSITE" id="PS50980">
    <property type="entry name" value="COA_CT_NTER"/>
    <property type="match status" value="1"/>
</dbReference>
<feature type="domain" description="CoA carboxyltransferase N-terminal" evidence="15">
    <location>
        <begin position="40"/>
        <end position="309"/>
    </location>
</feature>
<proteinExistence type="inferred from homology"/>
<dbReference type="RefSeq" id="WP_419190194.1">
    <property type="nucleotide sequence ID" value="NZ_CP036434.1"/>
</dbReference>
<dbReference type="Pfam" id="PF17848">
    <property type="entry name" value="Zn_ribbon_ACC"/>
    <property type="match status" value="1"/>
</dbReference>
<keyword evidence="10 13" id="KW-0443">Lipid metabolism</keyword>
<comment type="catalytic activity">
    <reaction evidence="13">
        <text>N(6)-carboxybiotinyl-L-lysyl-[protein] + acetyl-CoA = N(6)-biotinyl-L-lysyl-[protein] + malonyl-CoA</text>
        <dbReference type="Rhea" id="RHEA:54728"/>
        <dbReference type="Rhea" id="RHEA-COMP:10505"/>
        <dbReference type="Rhea" id="RHEA-COMP:10506"/>
        <dbReference type="ChEBI" id="CHEBI:57288"/>
        <dbReference type="ChEBI" id="CHEBI:57384"/>
        <dbReference type="ChEBI" id="CHEBI:83144"/>
        <dbReference type="ChEBI" id="CHEBI:83145"/>
        <dbReference type="EC" id="2.1.3.15"/>
    </reaction>
</comment>
<feature type="binding site" evidence="13">
    <location>
        <position position="66"/>
    </location>
    <ligand>
        <name>Zn(2+)</name>
        <dbReference type="ChEBI" id="CHEBI:29105"/>
    </ligand>
</feature>